<evidence type="ECO:0000313" key="14">
    <source>
        <dbReference type="Proteomes" id="UP001198163"/>
    </source>
</evidence>
<dbReference type="PANTHER" id="PTHR10196">
    <property type="entry name" value="SUGAR KINASE"/>
    <property type="match status" value="1"/>
</dbReference>
<dbReference type="PROSITE" id="PS00933">
    <property type="entry name" value="FGGY_KINASES_1"/>
    <property type="match status" value="1"/>
</dbReference>
<reference evidence="13" key="1">
    <citation type="submission" date="2021-08" db="EMBL/GenBank/DDBJ databases">
        <title>Comparative analyses of Brucepasteria parasyntrophica and Teretinema zuelzerae.</title>
        <authorList>
            <person name="Song Y."/>
            <person name="Brune A."/>
        </authorList>
    </citation>
    <scope>NUCLEOTIDE SEQUENCE</scope>
    <source>
        <strain evidence="13">DSM 1903</strain>
    </source>
</reference>
<feature type="binding site" evidence="9">
    <location>
        <position position="267"/>
    </location>
    <ligand>
        <name>ADP</name>
        <dbReference type="ChEBI" id="CHEBI:456216"/>
    </ligand>
</feature>
<dbReference type="GO" id="GO:0005829">
    <property type="term" value="C:cytosol"/>
    <property type="evidence" value="ECO:0007669"/>
    <property type="project" value="TreeGrafter"/>
</dbReference>
<evidence type="ECO:0000256" key="5">
    <source>
        <dbReference type="ARBA" id="ARBA00022777"/>
    </source>
</evidence>
<feature type="binding site" evidence="9">
    <location>
        <position position="310"/>
    </location>
    <ligand>
        <name>ATP</name>
        <dbReference type="ChEBI" id="CHEBI:30616"/>
    </ligand>
</feature>
<feature type="binding site" evidence="9">
    <location>
        <position position="86"/>
    </location>
    <ligand>
        <name>glycerol</name>
        <dbReference type="ChEBI" id="CHEBI:17754"/>
    </ligand>
</feature>
<dbReference type="FunFam" id="3.30.420.40:FF:000007">
    <property type="entry name" value="Glycerol kinase"/>
    <property type="match status" value="1"/>
</dbReference>
<dbReference type="InterPro" id="IPR018485">
    <property type="entry name" value="FGGY_C"/>
</dbReference>
<evidence type="ECO:0000256" key="1">
    <source>
        <dbReference type="ARBA" id="ARBA00005190"/>
    </source>
</evidence>
<dbReference type="EMBL" id="JAINWA010000001">
    <property type="protein sequence ID" value="MCD1654410.1"/>
    <property type="molecule type" value="Genomic_DNA"/>
</dbReference>
<keyword evidence="7 9" id="KW-0067">ATP-binding</keyword>
<dbReference type="Pfam" id="PF02782">
    <property type="entry name" value="FGGY_C"/>
    <property type="match status" value="1"/>
</dbReference>
<evidence type="ECO:0000256" key="3">
    <source>
        <dbReference type="ARBA" id="ARBA00022679"/>
    </source>
</evidence>
<dbReference type="EC" id="2.7.1.30" evidence="9"/>
<evidence type="ECO:0000259" key="11">
    <source>
        <dbReference type="Pfam" id="PF00370"/>
    </source>
</evidence>
<comment type="pathway">
    <text evidence="1 9">Polyol metabolism; glycerol degradation via glycerol kinase pathway; sn-glycerol 3-phosphate from glycerol: step 1/1.</text>
</comment>
<evidence type="ECO:0000256" key="6">
    <source>
        <dbReference type="ARBA" id="ARBA00022798"/>
    </source>
</evidence>
<feature type="binding site" evidence="9">
    <location>
        <position position="16"/>
    </location>
    <ligand>
        <name>sn-glycerol 3-phosphate</name>
        <dbReference type="ChEBI" id="CHEBI:57597"/>
    </ligand>
</feature>
<dbReference type="NCBIfam" id="TIGR01311">
    <property type="entry name" value="glycerol_kin"/>
    <property type="match status" value="1"/>
</dbReference>
<dbReference type="NCBIfam" id="NF000756">
    <property type="entry name" value="PRK00047.1"/>
    <property type="match status" value="1"/>
</dbReference>
<dbReference type="InterPro" id="IPR018483">
    <property type="entry name" value="Carb_kinase_FGGY_CS"/>
</dbReference>
<feature type="binding site" evidence="9">
    <location>
        <position position="415"/>
    </location>
    <ligand>
        <name>ADP</name>
        <dbReference type="ChEBI" id="CHEBI:456216"/>
    </ligand>
</feature>
<dbReference type="InterPro" id="IPR018484">
    <property type="entry name" value="FGGY_N"/>
</dbReference>
<keyword evidence="6 9" id="KW-0319">Glycerol metabolism</keyword>
<feature type="binding site" evidence="9">
    <location>
        <position position="87"/>
    </location>
    <ligand>
        <name>glycerol</name>
        <dbReference type="ChEBI" id="CHEBI:17754"/>
    </ligand>
</feature>
<evidence type="ECO:0000256" key="10">
    <source>
        <dbReference type="RuleBase" id="RU003733"/>
    </source>
</evidence>
<dbReference type="InterPro" id="IPR000577">
    <property type="entry name" value="Carb_kinase_FGGY"/>
</dbReference>
<organism evidence="13 14">
    <name type="scientific">Teretinema zuelzerae</name>
    <dbReference type="NCBI Taxonomy" id="156"/>
    <lineage>
        <taxon>Bacteria</taxon>
        <taxon>Pseudomonadati</taxon>
        <taxon>Spirochaetota</taxon>
        <taxon>Spirochaetia</taxon>
        <taxon>Spirochaetales</taxon>
        <taxon>Treponemataceae</taxon>
        <taxon>Teretinema</taxon>
    </lineage>
</organism>
<keyword evidence="4 9" id="KW-0547">Nucleotide-binding</keyword>
<dbReference type="CDD" id="cd07786">
    <property type="entry name" value="FGGY_EcGK_like"/>
    <property type="match status" value="1"/>
</dbReference>
<comment type="caution">
    <text evidence="13">The sequence shown here is derived from an EMBL/GenBank/DDBJ whole genome shotgun (WGS) entry which is preliminary data.</text>
</comment>
<feature type="domain" description="Carbohydrate kinase FGGY N-terminal" evidence="11">
    <location>
        <begin position="8"/>
        <end position="252"/>
    </location>
</feature>
<feature type="binding site" evidence="9">
    <location>
        <position position="138"/>
    </location>
    <ligand>
        <name>glycerol</name>
        <dbReference type="ChEBI" id="CHEBI:17754"/>
    </ligand>
</feature>
<proteinExistence type="inferred from homology"/>
<sequence length="496" mass="54836">MKTEKSGYILSLDQGTTSSRAILFDHSGRIVSSSQRDFSQYYPEPGWVEHDAVEIWDSQLAVAREAIAAASIDPAEIVSIGITNQRETVVVWDKDSGKPVYKAIVWQCRRSNQICEELIDAGLEEEFRSRTGLRLDPYFSGTKLCWLFREIPGLKALAENGEILFGTIDSWLLWKLTGNHVTDVTNASRTLLFNIKEQKWDPVLLSILGIPVQVLPKVLASSDDFGYTDQKYFGREIPIQGVAGDQQAALFGHTCFEPGMAKNTYGTGCFTLLNTGSAPVWSKNNLLTTIAWKIGNQTTYALEGSVFIAGAVIQWLRDEVHLLSSAAESEQLAKSVSDTNGVFLVPAFVGLGAPYWDPDARGSIMGLSRGSGRAHIVRAALESIAYQSEDLLSSMSADCGHKIEVLKADGGATANQFLMQFQADISGVPVLLPEIAEITALGVAYLAGLKCGFWESLEDISRNWQIKCRYEPSMKLEEREKRITLWHKAIYATREY</sequence>
<dbReference type="InterPro" id="IPR043129">
    <property type="entry name" value="ATPase_NBD"/>
</dbReference>
<feature type="binding site" evidence="9">
    <location>
        <position position="246"/>
    </location>
    <ligand>
        <name>glycerol</name>
        <dbReference type="ChEBI" id="CHEBI:17754"/>
    </ligand>
</feature>
<dbReference type="PROSITE" id="PS00445">
    <property type="entry name" value="FGGY_KINASES_2"/>
    <property type="match status" value="1"/>
</dbReference>
<dbReference type="PIRSF" id="PIRSF000538">
    <property type="entry name" value="GlpK"/>
    <property type="match status" value="1"/>
</dbReference>
<dbReference type="GO" id="GO:0004370">
    <property type="term" value="F:glycerol kinase activity"/>
    <property type="evidence" value="ECO:0007669"/>
    <property type="project" value="UniProtKB-UniRule"/>
</dbReference>
<evidence type="ECO:0000313" key="13">
    <source>
        <dbReference type="EMBL" id="MCD1654410.1"/>
    </source>
</evidence>
<dbReference type="PANTHER" id="PTHR10196:SF69">
    <property type="entry name" value="GLYCEROL KINASE"/>
    <property type="match status" value="1"/>
</dbReference>
<comment type="catalytic activity">
    <reaction evidence="8 9">
        <text>glycerol + ATP = sn-glycerol 3-phosphate + ADP + H(+)</text>
        <dbReference type="Rhea" id="RHEA:21644"/>
        <dbReference type="ChEBI" id="CHEBI:15378"/>
        <dbReference type="ChEBI" id="CHEBI:17754"/>
        <dbReference type="ChEBI" id="CHEBI:30616"/>
        <dbReference type="ChEBI" id="CHEBI:57597"/>
        <dbReference type="ChEBI" id="CHEBI:456216"/>
        <dbReference type="EC" id="2.7.1.30"/>
    </reaction>
</comment>
<name>A0AAE3EGC2_9SPIR</name>
<feature type="binding site" evidence="9">
    <location>
        <position position="138"/>
    </location>
    <ligand>
        <name>sn-glycerol 3-phosphate</name>
        <dbReference type="ChEBI" id="CHEBI:57597"/>
    </ligand>
</feature>
<feature type="binding site" evidence="9">
    <location>
        <position position="16"/>
    </location>
    <ligand>
        <name>ADP</name>
        <dbReference type="ChEBI" id="CHEBI:456216"/>
    </ligand>
</feature>
<dbReference type="GO" id="GO:0019563">
    <property type="term" value="P:glycerol catabolic process"/>
    <property type="evidence" value="ECO:0007669"/>
    <property type="project" value="UniProtKB-UniRule"/>
</dbReference>
<evidence type="ECO:0000256" key="7">
    <source>
        <dbReference type="ARBA" id="ARBA00022840"/>
    </source>
</evidence>
<accession>A0AAE3EGC2</accession>
<feature type="binding site" evidence="9">
    <location>
        <position position="411"/>
    </location>
    <ligand>
        <name>ATP</name>
        <dbReference type="ChEBI" id="CHEBI:30616"/>
    </ligand>
</feature>
<evidence type="ECO:0000256" key="8">
    <source>
        <dbReference type="ARBA" id="ARBA00052101"/>
    </source>
</evidence>
<dbReference type="SUPFAM" id="SSF53067">
    <property type="entry name" value="Actin-like ATPase domain"/>
    <property type="match status" value="2"/>
</dbReference>
<feature type="binding site" evidence="9">
    <location>
        <position position="86"/>
    </location>
    <ligand>
        <name>sn-glycerol 3-phosphate</name>
        <dbReference type="ChEBI" id="CHEBI:57597"/>
    </ligand>
</feature>
<feature type="binding site" evidence="9">
    <location>
        <position position="314"/>
    </location>
    <ligand>
        <name>ATP</name>
        <dbReference type="ChEBI" id="CHEBI:30616"/>
    </ligand>
</feature>
<evidence type="ECO:0000256" key="2">
    <source>
        <dbReference type="ARBA" id="ARBA00009156"/>
    </source>
</evidence>
<feature type="domain" description="Carbohydrate kinase FGGY C-terminal" evidence="12">
    <location>
        <begin position="262"/>
        <end position="449"/>
    </location>
</feature>
<keyword evidence="5 9" id="KW-0418">Kinase</keyword>
<dbReference type="InterPro" id="IPR005999">
    <property type="entry name" value="Glycerol_kin"/>
</dbReference>
<feature type="binding site" evidence="9">
    <location>
        <position position="87"/>
    </location>
    <ligand>
        <name>sn-glycerol 3-phosphate</name>
        <dbReference type="ChEBI" id="CHEBI:57597"/>
    </ligand>
</feature>
<protein>
    <recommendedName>
        <fullName evidence="9">Glycerol kinase</fullName>
        <ecNumber evidence="9">2.7.1.30</ecNumber>
    </recommendedName>
    <alternativeName>
        <fullName evidence="9">ATP:glycerol 3-phosphotransferase</fullName>
    </alternativeName>
    <alternativeName>
        <fullName evidence="9">Glycerokinase</fullName>
        <shortName evidence="9">GK</shortName>
    </alternativeName>
</protein>
<keyword evidence="3 9" id="KW-0808">Transferase</keyword>
<dbReference type="GO" id="GO:0006072">
    <property type="term" value="P:glycerol-3-phosphate metabolic process"/>
    <property type="evidence" value="ECO:0007669"/>
    <property type="project" value="InterPro"/>
</dbReference>
<dbReference type="GO" id="GO:0005524">
    <property type="term" value="F:ATP binding"/>
    <property type="evidence" value="ECO:0007669"/>
    <property type="project" value="UniProtKB-UniRule"/>
</dbReference>
<keyword evidence="14" id="KW-1185">Reference proteome</keyword>
<feature type="binding site" evidence="9">
    <location>
        <position position="411"/>
    </location>
    <ligand>
        <name>ADP</name>
        <dbReference type="ChEBI" id="CHEBI:456216"/>
    </ligand>
</feature>
<comment type="activity regulation">
    <text evidence="9">Inhibited by fructose 1,6-bisphosphate (FBP).</text>
</comment>
<dbReference type="Gene3D" id="3.30.420.40">
    <property type="match status" value="2"/>
</dbReference>
<dbReference type="Pfam" id="PF00370">
    <property type="entry name" value="FGGY_N"/>
    <property type="match status" value="1"/>
</dbReference>
<feature type="binding site" evidence="9">
    <location>
        <position position="17"/>
    </location>
    <ligand>
        <name>ATP</name>
        <dbReference type="ChEBI" id="CHEBI:30616"/>
    </ligand>
</feature>
<dbReference type="AlphaFoldDB" id="A0AAE3EGC2"/>
<feature type="binding site" evidence="9">
    <location>
        <position position="267"/>
    </location>
    <ligand>
        <name>ATP</name>
        <dbReference type="ChEBI" id="CHEBI:30616"/>
    </ligand>
</feature>
<feature type="binding site" evidence="9">
    <location>
        <position position="245"/>
    </location>
    <ligand>
        <name>sn-glycerol 3-phosphate</name>
        <dbReference type="ChEBI" id="CHEBI:57597"/>
    </ligand>
</feature>
<evidence type="ECO:0000256" key="9">
    <source>
        <dbReference type="HAMAP-Rule" id="MF_00186"/>
    </source>
</evidence>
<feature type="binding site" evidence="9">
    <location>
        <position position="310"/>
    </location>
    <ligand>
        <name>ADP</name>
        <dbReference type="ChEBI" id="CHEBI:456216"/>
    </ligand>
</feature>
<dbReference type="HAMAP" id="MF_00186">
    <property type="entry name" value="Glycerol_kin"/>
    <property type="match status" value="1"/>
</dbReference>
<dbReference type="Proteomes" id="UP001198163">
    <property type="component" value="Unassembled WGS sequence"/>
</dbReference>
<comment type="similarity">
    <text evidence="2 9 10">Belongs to the FGGY kinase family.</text>
</comment>
<comment type="function">
    <text evidence="9">Key enzyme in the regulation of glycerol uptake and metabolism. Catalyzes the phosphorylation of glycerol to yield sn-glycerol 3-phosphate.</text>
</comment>
<evidence type="ECO:0000259" key="12">
    <source>
        <dbReference type="Pfam" id="PF02782"/>
    </source>
</evidence>
<feature type="binding site" evidence="9">
    <location>
        <position position="20"/>
    </location>
    <ligand>
        <name>ADP</name>
        <dbReference type="ChEBI" id="CHEBI:456216"/>
    </ligand>
</feature>
<feature type="binding site" evidence="9">
    <location>
        <position position="16"/>
    </location>
    <ligand>
        <name>ATP</name>
        <dbReference type="ChEBI" id="CHEBI:30616"/>
    </ligand>
</feature>
<gene>
    <name evidence="9 13" type="primary">glpK</name>
    <name evidence="13" type="ORF">K7J14_06790</name>
</gene>
<feature type="binding site" evidence="9">
    <location>
        <position position="245"/>
    </location>
    <ligand>
        <name>glycerol</name>
        <dbReference type="ChEBI" id="CHEBI:17754"/>
    </ligand>
</feature>
<dbReference type="FunFam" id="3.30.420.40:FF:000008">
    <property type="entry name" value="Glycerol kinase"/>
    <property type="match status" value="1"/>
</dbReference>
<feature type="binding site" evidence="9">
    <location>
        <position position="18"/>
    </location>
    <ligand>
        <name>ATP</name>
        <dbReference type="ChEBI" id="CHEBI:30616"/>
    </ligand>
</feature>
<evidence type="ECO:0000256" key="4">
    <source>
        <dbReference type="ARBA" id="ARBA00022741"/>
    </source>
</evidence>